<dbReference type="EMBL" id="MTKO01000070">
    <property type="protein sequence ID" value="RWX45971.1"/>
    <property type="molecule type" value="Genomic_DNA"/>
</dbReference>
<organism evidence="1 2">
    <name type="scientific">Candidatus Electrothrix aarhusensis</name>
    <dbReference type="NCBI Taxonomy" id="1859131"/>
    <lineage>
        <taxon>Bacteria</taxon>
        <taxon>Pseudomonadati</taxon>
        <taxon>Thermodesulfobacteriota</taxon>
        <taxon>Desulfobulbia</taxon>
        <taxon>Desulfobulbales</taxon>
        <taxon>Desulfobulbaceae</taxon>
        <taxon>Candidatus Electrothrix</taxon>
    </lineage>
</organism>
<evidence type="ECO:0000313" key="2">
    <source>
        <dbReference type="Proteomes" id="UP000287853"/>
    </source>
</evidence>
<dbReference type="Pfam" id="PF25159">
    <property type="entry name" value="DUF7826"/>
    <property type="match status" value="1"/>
</dbReference>
<name>A0A3S3UAS4_9BACT</name>
<protein>
    <submittedName>
        <fullName evidence="1">Uncharacterized protein</fullName>
    </submittedName>
</protein>
<comment type="caution">
    <text evidence="1">The sequence shown here is derived from an EMBL/GenBank/DDBJ whole genome shotgun (WGS) entry which is preliminary data.</text>
</comment>
<dbReference type="AlphaFoldDB" id="A0A3S3UAS4"/>
<gene>
    <name evidence="1" type="ORF">H206_00038</name>
</gene>
<proteinExistence type="predicted"/>
<accession>A0A3S3UAS4</accession>
<dbReference type="InterPro" id="IPR057148">
    <property type="entry name" value="DUF7826"/>
</dbReference>
<keyword evidence="2" id="KW-1185">Reference proteome</keyword>
<evidence type="ECO:0000313" key="1">
    <source>
        <dbReference type="EMBL" id="RWX45971.1"/>
    </source>
</evidence>
<reference evidence="1 2" key="1">
    <citation type="submission" date="2017-01" db="EMBL/GenBank/DDBJ databases">
        <title>The cable genome- insights into the physiology and evolution of filamentous bacteria capable of sulfide oxidation via long distance electron transfer.</title>
        <authorList>
            <person name="Schreiber L."/>
            <person name="Bjerg J.T."/>
            <person name="Boggild A."/>
            <person name="Van De Vossenberg J."/>
            <person name="Meysman F."/>
            <person name="Nielsen L.P."/>
            <person name="Schramm A."/>
            <person name="Kjeldsen K.U."/>
        </authorList>
    </citation>
    <scope>NUCLEOTIDE SEQUENCE [LARGE SCALE GENOMIC DNA]</scope>
    <source>
        <strain evidence="1">MCF</strain>
    </source>
</reference>
<sequence>MIEQNRRSIVEDELFLLRDSGELPEIAYHSSLYYLTEDQDGPGLVLSKSELLLLQEAALERCQQIVLRDLVPDNRDLGIYRGPQRSIYNWQRYCTFCQRIDLRQDDAFKERVAQALVRFIRQEAADMEERCRESSVNCTTEDLLAFAEEVGVSRLKTDLGRLFLR</sequence>
<dbReference type="Proteomes" id="UP000287853">
    <property type="component" value="Unassembled WGS sequence"/>
</dbReference>